<feature type="domain" description="VOC" evidence="2">
    <location>
        <begin position="152"/>
        <end position="275"/>
    </location>
</feature>
<name>X5MP23_9HYPH</name>
<dbReference type="Proteomes" id="UP000032160">
    <property type="component" value="Chromosome I"/>
</dbReference>
<evidence type="ECO:0000256" key="1">
    <source>
        <dbReference type="ARBA" id="ARBA00022723"/>
    </source>
</evidence>
<proteinExistence type="predicted"/>
<organism evidence="3 4">
    <name type="scientific">Candidatus Phaeomarinibacter ectocarpi</name>
    <dbReference type="NCBI Taxonomy" id="1458461"/>
    <lineage>
        <taxon>Bacteria</taxon>
        <taxon>Pseudomonadati</taxon>
        <taxon>Pseudomonadota</taxon>
        <taxon>Alphaproteobacteria</taxon>
        <taxon>Hyphomicrobiales</taxon>
        <taxon>Parvibaculaceae</taxon>
        <taxon>Candidatus Phaeomarinibacter</taxon>
    </lineage>
</organism>
<protein>
    <submittedName>
        <fullName evidence="3">NADH dehydrogenase</fullName>
        <ecNumber evidence="3">1.6.99.3</ecNumber>
    </submittedName>
</protein>
<evidence type="ECO:0000313" key="4">
    <source>
        <dbReference type="Proteomes" id="UP000032160"/>
    </source>
</evidence>
<dbReference type="PATRIC" id="fig|1458461.3.peg.2583"/>
<dbReference type="InterPro" id="IPR051785">
    <property type="entry name" value="MMCE/EMCE_epimerase"/>
</dbReference>
<dbReference type="STRING" id="1458461.BN1012_Phect2578"/>
<dbReference type="HOGENOM" id="CLU_052361_0_0_5"/>
<dbReference type="AlphaFoldDB" id="X5MP23"/>
<dbReference type="GO" id="GO:0016491">
    <property type="term" value="F:oxidoreductase activity"/>
    <property type="evidence" value="ECO:0007669"/>
    <property type="project" value="UniProtKB-KW"/>
</dbReference>
<reference evidence="3 4" key="1">
    <citation type="journal article" date="2014" name="Front. Genet.">
        <title>Genome and metabolic network of "Candidatus Phaeomarinobacter ectocarpi" Ec32, a new candidate genus of Alphaproteobacteria frequently associated with brown algae.</title>
        <authorList>
            <person name="Dittami S.M."/>
            <person name="Barbeyron T."/>
            <person name="Boyen C."/>
            <person name="Cambefort J."/>
            <person name="Collet G."/>
            <person name="Delage L."/>
            <person name="Gobet A."/>
            <person name="Groisillier A."/>
            <person name="Leblanc C."/>
            <person name="Michel G."/>
            <person name="Scornet D."/>
            <person name="Siegel A."/>
            <person name="Tapia J.E."/>
            <person name="Tonon T."/>
        </authorList>
    </citation>
    <scope>NUCLEOTIDE SEQUENCE [LARGE SCALE GENOMIC DNA]</scope>
    <source>
        <strain evidence="3 4">Ec32</strain>
    </source>
</reference>
<dbReference type="KEGG" id="pect:BN1012_Phect2578"/>
<dbReference type="Gene3D" id="3.10.180.10">
    <property type="entry name" value="2,3-Dihydroxybiphenyl 1,2-Dioxygenase, domain 1"/>
    <property type="match status" value="2"/>
</dbReference>
<dbReference type="InterPro" id="IPR004360">
    <property type="entry name" value="Glyas_Fos-R_dOase_dom"/>
</dbReference>
<dbReference type="OrthoDB" id="9803142at2"/>
<dbReference type="PROSITE" id="PS51819">
    <property type="entry name" value="VOC"/>
    <property type="match status" value="2"/>
</dbReference>
<dbReference type="GO" id="GO:0004493">
    <property type="term" value="F:methylmalonyl-CoA epimerase activity"/>
    <property type="evidence" value="ECO:0007669"/>
    <property type="project" value="TreeGrafter"/>
</dbReference>
<dbReference type="GO" id="GO:0046872">
    <property type="term" value="F:metal ion binding"/>
    <property type="evidence" value="ECO:0007669"/>
    <property type="project" value="UniProtKB-KW"/>
</dbReference>
<dbReference type="InterPro" id="IPR037523">
    <property type="entry name" value="VOC_core"/>
</dbReference>
<keyword evidence="1" id="KW-0479">Metal-binding</keyword>
<dbReference type="EC" id="1.6.99.3" evidence="3"/>
<dbReference type="GO" id="GO:0046491">
    <property type="term" value="P:L-methylmalonyl-CoA metabolic process"/>
    <property type="evidence" value="ECO:0007669"/>
    <property type="project" value="TreeGrafter"/>
</dbReference>
<keyword evidence="4" id="KW-1185">Reference proteome</keyword>
<evidence type="ECO:0000313" key="3">
    <source>
        <dbReference type="EMBL" id="CDO60791.1"/>
    </source>
</evidence>
<accession>X5MP23</accession>
<sequence length="308" mass="33675">MGIRVSDVAFVRFQAPDLDQMEAFLSDFGLVRAARTEDALYMRGAGSDPFVHVTHKGEPGFAGIAFLADSVADLEVLAAMEGASPVEDITEPGGGKRVRFVDPNGHKVEVVADRELVPTLPVRRNTPGNEATHSQRVDAALRSGEGPAQVMRLGHCVLNVIDFRQSEAWYKERFGLVTSDEIEIEKDMSIGAFMRCDQGDKPVDHHTLFLLGTGAAGFNHAAFEVANVDDLMAGNSHLQAKGYTHEWGVGRHFLGSQIFDYWRDPWGHTVEHWTDGDLFTSDTPPNMQGIDTLLGVQWGPPPPPTLGT</sequence>
<feature type="domain" description="VOC" evidence="2">
    <location>
        <begin position="7"/>
        <end position="113"/>
    </location>
</feature>
<dbReference type="PANTHER" id="PTHR43048">
    <property type="entry name" value="METHYLMALONYL-COA EPIMERASE"/>
    <property type="match status" value="1"/>
</dbReference>
<dbReference type="RefSeq" id="WP_043950658.1">
    <property type="nucleotide sequence ID" value="NZ_HG966617.1"/>
</dbReference>
<dbReference type="EMBL" id="HG966617">
    <property type="protein sequence ID" value="CDO60791.1"/>
    <property type="molecule type" value="Genomic_DNA"/>
</dbReference>
<dbReference type="PANTHER" id="PTHR43048:SF3">
    <property type="entry name" value="METHYLMALONYL-COA EPIMERASE, MITOCHONDRIAL"/>
    <property type="match status" value="1"/>
</dbReference>
<dbReference type="Pfam" id="PF00903">
    <property type="entry name" value="Glyoxalase"/>
    <property type="match status" value="1"/>
</dbReference>
<keyword evidence="3" id="KW-0560">Oxidoreductase</keyword>
<dbReference type="InterPro" id="IPR029068">
    <property type="entry name" value="Glyas_Bleomycin-R_OHBP_Dase"/>
</dbReference>
<dbReference type="SUPFAM" id="SSF54593">
    <property type="entry name" value="Glyoxalase/Bleomycin resistance protein/Dihydroxybiphenyl dioxygenase"/>
    <property type="match status" value="1"/>
</dbReference>
<evidence type="ECO:0000259" key="2">
    <source>
        <dbReference type="PROSITE" id="PS51819"/>
    </source>
</evidence>
<gene>
    <name evidence="3" type="ORF">BN1012_Phect2578</name>
</gene>